<dbReference type="PhylomeDB" id="Q177U7"/>
<dbReference type="OMA" id="IYRLPTQ"/>
<gene>
    <name evidence="4" type="ORF">AaeL_AAEL006041</name>
</gene>
<dbReference type="InterPro" id="IPR032675">
    <property type="entry name" value="LRR_dom_sf"/>
</dbReference>
<dbReference type="Proteomes" id="UP000682892">
    <property type="component" value="Unassembled WGS sequence"/>
</dbReference>
<evidence type="ECO:0000313" key="5">
    <source>
        <dbReference type="Proteomes" id="UP000682892"/>
    </source>
</evidence>
<accession>Q177U7</accession>
<dbReference type="InterPro" id="IPR055414">
    <property type="entry name" value="LRR_R13L4/SHOC2-like"/>
</dbReference>
<protein>
    <submittedName>
        <fullName evidence="4">AAEL006041-PA</fullName>
    </submittedName>
</protein>
<dbReference type="PROSITE" id="PS51450">
    <property type="entry name" value="LRR"/>
    <property type="match status" value="1"/>
</dbReference>
<evidence type="ECO:0000256" key="1">
    <source>
        <dbReference type="ARBA" id="ARBA00022614"/>
    </source>
</evidence>
<dbReference type="GO" id="GO:0006432">
    <property type="term" value="P:phenylalanyl-tRNA aminoacylation"/>
    <property type="evidence" value="ECO:0007669"/>
    <property type="project" value="InterPro"/>
</dbReference>
<dbReference type="InterPro" id="IPR001611">
    <property type="entry name" value="Leu-rich_rpt"/>
</dbReference>
<dbReference type="Gene3D" id="3.50.40.10">
    <property type="entry name" value="Phenylalanyl-trna Synthetase, Chain B, domain 3"/>
    <property type="match status" value="1"/>
</dbReference>
<dbReference type="HOGENOM" id="CLU_034522_0_0_1"/>
<dbReference type="GO" id="GO:0004826">
    <property type="term" value="F:phenylalanine-tRNA ligase activity"/>
    <property type="evidence" value="ECO:0007669"/>
    <property type="project" value="InterPro"/>
</dbReference>
<dbReference type="EMBL" id="CH477371">
    <property type="protein sequence ID" value="EAT42421.1"/>
    <property type="molecule type" value="Genomic_DNA"/>
</dbReference>
<evidence type="ECO:0000259" key="3">
    <source>
        <dbReference type="Pfam" id="PF23598"/>
    </source>
</evidence>
<reference evidence="4" key="3">
    <citation type="submission" date="2012-09" db="EMBL/GenBank/DDBJ databases">
        <authorList>
            <consortium name="VectorBase"/>
        </authorList>
    </citation>
    <scope>NUCLEOTIDE SEQUENCE</scope>
    <source>
        <strain evidence="4">Liverpool</strain>
    </source>
</reference>
<organism evidence="4 5">
    <name type="scientific">Aedes aegypti</name>
    <name type="common">Yellowfever mosquito</name>
    <name type="synonym">Culex aegypti</name>
    <dbReference type="NCBI Taxonomy" id="7159"/>
    <lineage>
        <taxon>Eukaryota</taxon>
        <taxon>Metazoa</taxon>
        <taxon>Ecdysozoa</taxon>
        <taxon>Arthropoda</taxon>
        <taxon>Hexapoda</taxon>
        <taxon>Insecta</taxon>
        <taxon>Pterygota</taxon>
        <taxon>Neoptera</taxon>
        <taxon>Endopterygota</taxon>
        <taxon>Diptera</taxon>
        <taxon>Nematocera</taxon>
        <taxon>Culicoidea</taxon>
        <taxon>Culicidae</taxon>
        <taxon>Culicinae</taxon>
        <taxon>Aedini</taxon>
        <taxon>Aedes</taxon>
        <taxon>Stegomyia</taxon>
    </lineage>
</organism>
<reference evidence="4" key="2">
    <citation type="journal article" date="2007" name="Science">
        <title>Genome sequence of Aedes aegypti, a major arbovirus vector.</title>
        <authorList>
            <person name="Nene V."/>
            <person name="Wortman J.R."/>
            <person name="Lawson D."/>
            <person name="Haas B."/>
            <person name="Kodira C."/>
            <person name="Tu Z.J."/>
            <person name="Loftus B."/>
            <person name="Xi Z."/>
            <person name="Megy K."/>
            <person name="Grabherr M."/>
            <person name="Ren Q."/>
            <person name="Zdobnov E.M."/>
            <person name="Lobo N.F."/>
            <person name="Campbell K.S."/>
            <person name="Brown S.E."/>
            <person name="Bonaldo M.F."/>
            <person name="Zhu J."/>
            <person name="Sinkins S.P."/>
            <person name="Hogenkamp D.G."/>
            <person name="Amedeo P."/>
            <person name="Arensburger P."/>
            <person name="Atkinson P.W."/>
            <person name="Bidwell S."/>
            <person name="Biedler J."/>
            <person name="Birney E."/>
            <person name="Bruggner R.V."/>
            <person name="Costas J."/>
            <person name="Coy M.R."/>
            <person name="Crabtree J."/>
            <person name="Crawford M."/>
            <person name="Debruyn B."/>
            <person name="Decaprio D."/>
            <person name="Eiglmeier K."/>
            <person name="Eisenstadt E."/>
            <person name="El-Dorry H."/>
            <person name="Gelbart W.M."/>
            <person name="Gomes S.L."/>
            <person name="Hammond M."/>
            <person name="Hannick L.I."/>
            <person name="Hogan J.R."/>
            <person name="Holmes M.H."/>
            <person name="Jaffe D."/>
            <person name="Johnston J.S."/>
            <person name="Kennedy R.C."/>
            <person name="Koo H."/>
            <person name="Kravitz S."/>
            <person name="Kriventseva E.V."/>
            <person name="Kulp D."/>
            <person name="Labutti K."/>
            <person name="Lee E."/>
            <person name="Li S."/>
            <person name="Lovin D.D."/>
            <person name="Mao C."/>
            <person name="Mauceli E."/>
            <person name="Menck C.F."/>
            <person name="Miller J.R."/>
            <person name="Montgomery P."/>
            <person name="Mori A."/>
            <person name="Nascimento A.L."/>
            <person name="Naveira H.F."/>
            <person name="Nusbaum C."/>
            <person name="O'leary S."/>
            <person name="Orvis J."/>
            <person name="Pertea M."/>
            <person name="Quesneville H."/>
            <person name="Reidenbach K.R."/>
            <person name="Rogers Y.H."/>
            <person name="Roth C.W."/>
            <person name="Schneider J.R."/>
            <person name="Schatz M."/>
            <person name="Shumway M."/>
            <person name="Stanke M."/>
            <person name="Stinson E.O."/>
            <person name="Tubio J.M."/>
            <person name="Vanzee J.P."/>
            <person name="Verjovski-Almeida S."/>
            <person name="Werner D."/>
            <person name="White O."/>
            <person name="Wyder S."/>
            <person name="Zeng Q."/>
            <person name="Zhao Q."/>
            <person name="Zhao Y."/>
            <person name="Hill C.A."/>
            <person name="Raikhel A.S."/>
            <person name="Soares M.B."/>
            <person name="Knudson D.L."/>
            <person name="Lee N.H."/>
            <person name="Galagan J."/>
            <person name="Salzberg S.L."/>
            <person name="Paulsen I.T."/>
            <person name="Dimopoulos G."/>
            <person name="Collins F.H."/>
            <person name="Birren B."/>
            <person name="Fraser-Liggett C.M."/>
            <person name="Severson D.W."/>
        </authorList>
    </citation>
    <scope>NUCLEOTIDE SEQUENCE [LARGE SCALE GENOMIC DNA]</scope>
    <source>
        <strain evidence="4">Liverpool</strain>
    </source>
</reference>
<dbReference type="eggNOG" id="KOG2472">
    <property type="taxonomic scope" value="Eukaryota"/>
</dbReference>
<evidence type="ECO:0000313" key="4">
    <source>
        <dbReference type="EMBL" id="EAT42421.1"/>
    </source>
</evidence>
<name>Q177U7_AEDAE</name>
<dbReference type="Gene3D" id="3.80.10.10">
    <property type="entry name" value="Ribonuclease Inhibitor"/>
    <property type="match status" value="1"/>
</dbReference>
<dbReference type="PANTHER" id="PTHR10947:SF3">
    <property type="entry name" value="LEUCINE-RICH REPEAT-CONTAINING PROTEIN 47"/>
    <property type="match status" value="1"/>
</dbReference>
<dbReference type="Pfam" id="PF23598">
    <property type="entry name" value="LRR_14"/>
    <property type="match status" value="1"/>
</dbReference>
<keyword evidence="1" id="KW-0433">Leucine-rich repeat</keyword>
<dbReference type="SMART" id="SM00369">
    <property type="entry name" value="LRR_TYP"/>
    <property type="match status" value="2"/>
</dbReference>
<feature type="non-terminal residue" evidence="4">
    <location>
        <position position="533"/>
    </location>
</feature>
<keyword evidence="2" id="KW-0677">Repeat</keyword>
<dbReference type="VEuPathDB" id="VectorBase:AAEL021071"/>
<dbReference type="AlphaFoldDB" id="Q177U7"/>
<dbReference type="InterPro" id="IPR003591">
    <property type="entry name" value="Leu-rich_rpt_typical-subtyp"/>
</dbReference>
<reference evidence="4" key="1">
    <citation type="submission" date="2005-10" db="EMBL/GenBank/DDBJ databases">
        <authorList>
            <person name="Loftus B.J."/>
            <person name="Nene V.M."/>
            <person name="Hannick L.I."/>
            <person name="Bidwell S."/>
            <person name="Haas B."/>
            <person name="Amedeo P."/>
            <person name="Orvis J."/>
            <person name="Wortman J.R."/>
            <person name="White O.R."/>
            <person name="Salzberg S."/>
            <person name="Shumway M."/>
            <person name="Koo H."/>
            <person name="Zhao Y."/>
            <person name="Holmes M."/>
            <person name="Miller J."/>
            <person name="Schatz M."/>
            <person name="Pop M."/>
            <person name="Pai G."/>
            <person name="Utterback T."/>
            <person name="Rogers Y.-H."/>
            <person name="Kravitz S."/>
            <person name="Fraser C.M."/>
        </authorList>
    </citation>
    <scope>NUCLEOTIDE SEQUENCE</scope>
    <source>
        <strain evidence="4">Liverpool</strain>
    </source>
</reference>
<feature type="domain" description="Disease resistance R13L4/SHOC-2-like LRR" evidence="3">
    <location>
        <begin position="70"/>
        <end position="151"/>
    </location>
</feature>
<dbReference type="PaxDb" id="7159-AAEL006041-PA"/>
<dbReference type="STRING" id="7159.Q177U7"/>
<proteinExistence type="predicted"/>
<dbReference type="InterPro" id="IPR045060">
    <property type="entry name" value="Phe-tRNA-ligase_IIc_bsu"/>
</dbReference>
<dbReference type="InterPro" id="IPR020825">
    <property type="entry name" value="Phe-tRNA_synthase-like_B3/B4"/>
</dbReference>
<sequence length="533" mass="60098">KPQLKLFVRMWHEVQLAKEENRRELVLSGAAIRKRFDENDGNLDETVYQLSALNLLDINDTPLKDISPKIAQLEHLQSLILFRNQISSVPGEIGKLAALKVLDLSGNRIEQLPSELGQLKALTTINLSGNKLKQVDLSQLEWLTVCNLSSNQLEEFPVLPCGKETQHLAEVRLIFGDDSSLGLVAGLFLVFIIELVPQFLVKCAKLKEINLKDNPLKDKRLKKLVEQCRSKQVLDYVEKNGYVAPKSETENNIENSLVNADPTPEEVDVRQRITIVKAPEDARKISFTPEAKSLRPHMAHCIVRNFNVGNMKKFLQLQNDLHDNECAKRELATIATHDLSKIKGNVRYRADLAEQIEITPLGGKAKTTAAKYYDGLKQQAEIIRKEKKRNTYSGVYKFINLLEGKVFVFFDDEEKVISLPPLTNCDETKISPDTKDMLLEVTSSASLDVCHKVMLAVIKKMLLMDVQVSRAHPEGKKKGKGKTSTTVVTYDKSTEMVIEQVRVYDAEGNFHSVFPGKGDLAFPEEEKIDIELK</sequence>
<dbReference type="PANTHER" id="PTHR10947">
    <property type="entry name" value="PHENYLALANYL-TRNA SYNTHETASE BETA CHAIN AND LEUCINE-RICH REPEAT-CONTAINING PROTEIN 47"/>
    <property type="match status" value="1"/>
</dbReference>
<evidence type="ECO:0000256" key="2">
    <source>
        <dbReference type="ARBA" id="ARBA00022737"/>
    </source>
</evidence>
<dbReference type="SUPFAM" id="SSF52047">
    <property type="entry name" value="RNI-like"/>
    <property type="match status" value="1"/>
</dbReference>